<protein>
    <submittedName>
        <fullName evidence="1">Uncharacterized protein</fullName>
    </submittedName>
</protein>
<gene>
    <name evidence="1" type="ORF">H4S07_003574</name>
</gene>
<evidence type="ECO:0000313" key="1">
    <source>
        <dbReference type="EMBL" id="KAJ2807537.1"/>
    </source>
</evidence>
<name>A0ACC1LG42_9FUNG</name>
<dbReference type="Proteomes" id="UP001140096">
    <property type="component" value="Unassembled WGS sequence"/>
</dbReference>
<sequence length="311" mass="34479">MPYRAASSYKSLVNHWQNPYHFHGLLISLIAAVVLAASLLLTGIPLDANDRVFAQTHQDLNTGNRTHPIDQIIVIGDAGGETDDHQRAKLCGGNLWIDHLADALGADLISYAHGYAIRNTIIGRNIHGMTRHERVKTPLARFGTIEPIYAQALAAANGTNASDPNNLYVIIADPSATAYAATAEALAQAANDLILGSTTRARRLLIIDTPTRLLKSPQDEDASIRLAESIVTDPSVKVHTFSAARFLQRMQTEYYKYGLRFPDHPCILSQAKKCRRPDRFFWCENDRVGSKAHFFLADEIIQRHFMTSLPQ</sequence>
<dbReference type="EMBL" id="JANBUP010001191">
    <property type="protein sequence ID" value="KAJ2807537.1"/>
    <property type="molecule type" value="Genomic_DNA"/>
</dbReference>
<evidence type="ECO:0000313" key="2">
    <source>
        <dbReference type="Proteomes" id="UP001140096"/>
    </source>
</evidence>
<accession>A0ACC1LG42</accession>
<comment type="caution">
    <text evidence="1">The sequence shown here is derived from an EMBL/GenBank/DDBJ whole genome shotgun (WGS) entry which is preliminary data.</text>
</comment>
<proteinExistence type="predicted"/>
<organism evidence="1 2">
    <name type="scientific">Coemansia furcata</name>
    <dbReference type="NCBI Taxonomy" id="417177"/>
    <lineage>
        <taxon>Eukaryota</taxon>
        <taxon>Fungi</taxon>
        <taxon>Fungi incertae sedis</taxon>
        <taxon>Zoopagomycota</taxon>
        <taxon>Kickxellomycotina</taxon>
        <taxon>Kickxellomycetes</taxon>
        <taxon>Kickxellales</taxon>
        <taxon>Kickxellaceae</taxon>
        <taxon>Coemansia</taxon>
    </lineage>
</organism>
<reference evidence="1" key="1">
    <citation type="submission" date="2022-07" db="EMBL/GenBank/DDBJ databases">
        <title>Phylogenomic reconstructions and comparative analyses of Kickxellomycotina fungi.</title>
        <authorList>
            <person name="Reynolds N.K."/>
            <person name="Stajich J.E."/>
            <person name="Barry K."/>
            <person name="Grigoriev I.V."/>
            <person name="Crous P."/>
            <person name="Smith M.E."/>
        </authorList>
    </citation>
    <scope>NUCLEOTIDE SEQUENCE</scope>
    <source>
        <strain evidence="1">CBS 102833</strain>
    </source>
</reference>
<keyword evidence="2" id="KW-1185">Reference proteome</keyword>